<proteinExistence type="predicted"/>
<reference evidence="1" key="1">
    <citation type="submission" date="2018-05" db="EMBL/GenBank/DDBJ databases">
        <authorList>
            <person name="Lanie J.A."/>
            <person name="Ng W.-L."/>
            <person name="Kazmierczak K.M."/>
            <person name="Andrzejewski T.M."/>
            <person name="Davidsen T.M."/>
            <person name="Wayne K.J."/>
            <person name="Tettelin H."/>
            <person name="Glass J.I."/>
            <person name="Rusch D."/>
            <person name="Podicherti R."/>
            <person name="Tsui H.-C.T."/>
            <person name="Winkler M.E."/>
        </authorList>
    </citation>
    <scope>NUCLEOTIDE SEQUENCE</scope>
</reference>
<accession>A0A382VTE0</accession>
<protein>
    <submittedName>
        <fullName evidence="1">Uncharacterized protein</fullName>
    </submittedName>
</protein>
<evidence type="ECO:0000313" key="1">
    <source>
        <dbReference type="EMBL" id="SVD49789.1"/>
    </source>
</evidence>
<name>A0A382VTE0_9ZZZZ</name>
<organism evidence="1">
    <name type="scientific">marine metagenome</name>
    <dbReference type="NCBI Taxonomy" id="408172"/>
    <lineage>
        <taxon>unclassified sequences</taxon>
        <taxon>metagenomes</taxon>
        <taxon>ecological metagenomes</taxon>
    </lineage>
</organism>
<dbReference type="EMBL" id="UINC01154479">
    <property type="protein sequence ID" value="SVD49789.1"/>
    <property type="molecule type" value="Genomic_DNA"/>
</dbReference>
<feature type="non-terminal residue" evidence="1">
    <location>
        <position position="118"/>
    </location>
</feature>
<dbReference type="AlphaFoldDB" id="A0A382VTE0"/>
<gene>
    <name evidence="1" type="ORF">METZ01_LOCUS402643</name>
</gene>
<sequence length="118" mass="12844">MTRYPLRVVPLLFLVLHMSACFLPRSGNTPSPDQLIGGEQIEAERPLSVLVTKVDQTQVAIDTPFVEGDELKGTITVLRDGRQVQTGIAIPMAEITAIQVTKSRESGFLSSALGSKFF</sequence>